<protein>
    <submittedName>
        <fullName evidence="1">Uncharacterized protein</fullName>
    </submittedName>
</protein>
<reference evidence="1 2" key="1">
    <citation type="journal article" date="2022" name="Hortic Res">
        <title>A haplotype resolved chromosomal level avocado genome allows analysis of novel avocado genes.</title>
        <authorList>
            <person name="Nath O."/>
            <person name="Fletcher S.J."/>
            <person name="Hayward A."/>
            <person name="Shaw L.M."/>
            <person name="Masouleh A.K."/>
            <person name="Furtado A."/>
            <person name="Henry R.J."/>
            <person name="Mitter N."/>
        </authorList>
    </citation>
    <scope>NUCLEOTIDE SEQUENCE [LARGE SCALE GENOMIC DNA]</scope>
    <source>
        <strain evidence="2">cv. Hass</strain>
    </source>
</reference>
<evidence type="ECO:0000313" key="1">
    <source>
        <dbReference type="EMBL" id="KAJ8622114.1"/>
    </source>
</evidence>
<sequence>MVMLDEQVEDHKFEKGKSSSDDEDAETNLEGELLAALEELSSERKKHKKTSKRLVDVEEMVVTLKVELEESKRIHEELEAQVVLKTKENNKLEEDMTSLKTQLEKLLQKLNAQQGSSKLNEILSAQRPPHLKFGLGYVGESSSKQVKEAPVDTSFWHPMRGNSVHHI</sequence>
<dbReference type="EMBL" id="CM056818">
    <property type="protein sequence ID" value="KAJ8622114.1"/>
    <property type="molecule type" value="Genomic_DNA"/>
</dbReference>
<keyword evidence="2" id="KW-1185">Reference proteome</keyword>
<accession>A0ACC2KLQ1</accession>
<organism evidence="1 2">
    <name type="scientific">Persea americana</name>
    <name type="common">Avocado</name>
    <dbReference type="NCBI Taxonomy" id="3435"/>
    <lineage>
        <taxon>Eukaryota</taxon>
        <taxon>Viridiplantae</taxon>
        <taxon>Streptophyta</taxon>
        <taxon>Embryophyta</taxon>
        <taxon>Tracheophyta</taxon>
        <taxon>Spermatophyta</taxon>
        <taxon>Magnoliopsida</taxon>
        <taxon>Magnoliidae</taxon>
        <taxon>Laurales</taxon>
        <taxon>Lauraceae</taxon>
        <taxon>Persea</taxon>
    </lineage>
</organism>
<comment type="caution">
    <text evidence="1">The sequence shown here is derived from an EMBL/GenBank/DDBJ whole genome shotgun (WGS) entry which is preliminary data.</text>
</comment>
<gene>
    <name evidence="1" type="ORF">MRB53_030643</name>
</gene>
<evidence type="ECO:0000313" key="2">
    <source>
        <dbReference type="Proteomes" id="UP001234297"/>
    </source>
</evidence>
<name>A0ACC2KLQ1_PERAE</name>
<proteinExistence type="predicted"/>
<dbReference type="Proteomes" id="UP001234297">
    <property type="component" value="Chromosome 10"/>
</dbReference>